<dbReference type="RefSeq" id="WP_229537287.1">
    <property type="nucleotide sequence ID" value="NZ_JAJHJB010000065.1"/>
</dbReference>
<dbReference type="EMBL" id="JAJHJB010000065">
    <property type="protein sequence ID" value="MCC5468405.1"/>
    <property type="molecule type" value="Genomic_DNA"/>
</dbReference>
<dbReference type="EMBL" id="JAJHJB010000076">
    <property type="protein sequence ID" value="MCC5468540.1"/>
    <property type="molecule type" value="Genomic_DNA"/>
</dbReference>
<dbReference type="InterPro" id="IPR048166">
    <property type="entry name" value="VVA0879-like"/>
</dbReference>
<dbReference type="NCBIfam" id="NF041591">
    <property type="entry name" value="CxxC_VVA0879"/>
    <property type="match status" value="1"/>
</dbReference>
<protein>
    <submittedName>
        <fullName evidence="1">Uncharacterized protein</fullName>
    </submittedName>
</protein>
<gene>
    <name evidence="1" type="ORF">LMF89_24005</name>
    <name evidence="2" type="ORF">LMF89_24705</name>
</gene>
<dbReference type="Proteomes" id="UP001165492">
    <property type="component" value="Unassembled WGS sequence"/>
</dbReference>
<proteinExistence type="predicted"/>
<keyword evidence="3" id="KW-1185">Reference proteome</keyword>
<evidence type="ECO:0000313" key="3">
    <source>
        <dbReference type="Proteomes" id="UP001165492"/>
    </source>
</evidence>
<sequence length="111" mass="11896">MIKQTLEDWQAEMKTRFESKNAVAFVCPACGKVATIKEHMDAGGKPDDAPQQCIGRTTGLGAKDKKDVGNGCNWASFGLFGTLGKGREVVFPDGKVVEVFDFAAQEVLANA</sequence>
<reference evidence="1" key="1">
    <citation type="submission" date="2021-11" db="EMBL/GenBank/DDBJ databases">
        <title>Description of a new species Pelosinus isolated from the bottom sediments of Lake Baikal.</title>
        <authorList>
            <person name="Zakharyuk A."/>
        </authorList>
    </citation>
    <scope>NUCLEOTIDE SEQUENCE</scope>
    <source>
        <strain evidence="1">Bkl1</strain>
    </source>
</reference>
<evidence type="ECO:0000313" key="1">
    <source>
        <dbReference type="EMBL" id="MCC5468405.1"/>
    </source>
</evidence>
<evidence type="ECO:0000313" key="2">
    <source>
        <dbReference type="EMBL" id="MCC5468540.1"/>
    </source>
</evidence>
<comment type="caution">
    <text evidence="1">The sequence shown here is derived from an EMBL/GenBank/DDBJ whole genome shotgun (WGS) entry which is preliminary data.</text>
</comment>
<organism evidence="1 3">
    <name type="scientific">Pelosinus baikalensis</name>
    <dbReference type="NCBI Taxonomy" id="2892015"/>
    <lineage>
        <taxon>Bacteria</taxon>
        <taxon>Bacillati</taxon>
        <taxon>Bacillota</taxon>
        <taxon>Negativicutes</taxon>
        <taxon>Selenomonadales</taxon>
        <taxon>Sporomusaceae</taxon>
        <taxon>Pelosinus</taxon>
    </lineage>
</organism>
<name>A0ABS8HZ46_9FIRM</name>
<accession>A0ABS8HZ46</accession>